<comment type="caution">
    <text evidence="4">The sequence shown here is derived from an EMBL/GenBank/DDBJ whole genome shotgun (WGS) entry which is preliminary data.</text>
</comment>
<name>A0ABR1IKB3_9AGAR</name>
<feature type="compositionally biased region" description="Basic and acidic residues" evidence="2">
    <location>
        <begin position="453"/>
        <end position="464"/>
    </location>
</feature>
<sequence length="658" mass="71594">MPKPSRLATPDFRVECPSPPPFNDPEPQPPQGVLDDSSTVVDRLLWSKYERDLKAWKESSVDFASAVKQTLHLRSTMQQDWRENVRGKEAKRRGGKSAAKGRSRNEVEEQKEEGSKVPKESKKTNSKTRIKLPGKGKEKERSDGVGMDEASGKGKEKERSVSEDMDEEDTDREDEDEDEPDAKPSDVRCERCTKAGTDCIITPGAANRLACDLCRKKKMPCSLVGAKDAHVVQPVSEAREVGDAVKSDGSKLQGSTPAAKPDTVKSPAKSTTAKPATKATTAKPATKSKSATTQAATESATTQAAIQSTTAKAAVKPTTAKQAATSTVTEDHSMVKPISNSVTTENPEAKSSTAVELKSVVKPTPVVKPDSSAKRVLVVEIKSNPVAKRDVAKSCIPDPNETLSPPHHADDADETAARSSTPVSAAAAEKAVPPAVSNDDNRLADGDDDEANPDPHRELSDAEDARVMRLANELERSNDLKEDMLQELRRSNRLQERVLDRLEQSMEMQKEATFQAQRTNRQLTDLHSLLTDTLTSEVTYQQSMWNLANEMSGLLHPITGIAMVALDRRLEHLRSGQFGARDLGVDTTRKIFSPSDGPTGGSSSSGVTMQRNPGQGGQKRGRDDESVLEERYGKRRRGDADEENEQGNRHGNPVVLDN</sequence>
<dbReference type="EMBL" id="JBANRG010000147">
    <property type="protein sequence ID" value="KAK7433625.1"/>
    <property type="molecule type" value="Genomic_DNA"/>
</dbReference>
<evidence type="ECO:0008006" key="6">
    <source>
        <dbReference type="Google" id="ProtNLM"/>
    </source>
</evidence>
<evidence type="ECO:0000313" key="5">
    <source>
        <dbReference type="Proteomes" id="UP001498398"/>
    </source>
</evidence>
<protein>
    <recommendedName>
        <fullName evidence="6">Zn(2)-C6 fungal-type domain-containing protein</fullName>
    </recommendedName>
</protein>
<feature type="region of interest" description="Disordered" evidence="2">
    <location>
        <begin position="75"/>
        <end position="189"/>
    </location>
</feature>
<reference evidence="4 5" key="1">
    <citation type="submission" date="2024-01" db="EMBL/GenBank/DDBJ databases">
        <title>A draft genome for the cacao thread blight pathogen Marasmiellus scandens.</title>
        <authorList>
            <person name="Baruah I.K."/>
            <person name="Leung J."/>
            <person name="Bukari Y."/>
            <person name="Amoako-Attah I."/>
            <person name="Meinhardt L.W."/>
            <person name="Bailey B.A."/>
            <person name="Cohen S.P."/>
        </authorList>
    </citation>
    <scope>NUCLEOTIDE SEQUENCE [LARGE SCALE GENOMIC DNA]</scope>
    <source>
        <strain evidence="4 5">GH-19</strain>
    </source>
</reference>
<evidence type="ECO:0000256" key="1">
    <source>
        <dbReference type="SAM" id="Coils"/>
    </source>
</evidence>
<evidence type="ECO:0000313" key="3">
    <source>
        <dbReference type="EMBL" id="KAK7433619.1"/>
    </source>
</evidence>
<feature type="compositionally biased region" description="Basic residues" evidence="2">
    <location>
        <begin position="124"/>
        <end position="134"/>
    </location>
</feature>
<evidence type="ECO:0000313" key="4">
    <source>
        <dbReference type="EMBL" id="KAK7433625.1"/>
    </source>
</evidence>
<dbReference type="Proteomes" id="UP001498398">
    <property type="component" value="Unassembled WGS sequence"/>
</dbReference>
<feature type="region of interest" description="Disordered" evidence="2">
    <location>
        <begin position="387"/>
        <end position="464"/>
    </location>
</feature>
<gene>
    <name evidence="3" type="ORF">VKT23_020668</name>
    <name evidence="4" type="ORF">VKT23_020674</name>
</gene>
<feature type="compositionally biased region" description="Basic and acidic residues" evidence="2">
    <location>
        <begin position="150"/>
        <end position="162"/>
    </location>
</feature>
<feature type="compositionally biased region" description="Basic residues" evidence="2">
    <location>
        <begin position="89"/>
        <end position="102"/>
    </location>
</feature>
<feature type="compositionally biased region" description="Basic and acidic residues" evidence="2">
    <location>
        <begin position="620"/>
        <end position="632"/>
    </location>
</feature>
<organism evidence="4 5">
    <name type="scientific">Marasmiellus scandens</name>
    <dbReference type="NCBI Taxonomy" id="2682957"/>
    <lineage>
        <taxon>Eukaryota</taxon>
        <taxon>Fungi</taxon>
        <taxon>Dikarya</taxon>
        <taxon>Basidiomycota</taxon>
        <taxon>Agaricomycotina</taxon>
        <taxon>Agaricomycetes</taxon>
        <taxon>Agaricomycetidae</taxon>
        <taxon>Agaricales</taxon>
        <taxon>Marasmiineae</taxon>
        <taxon>Omphalotaceae</taxon>
        <taxon>Marasmiellus</taxon>
    </lineage>
</organism>
<feature type="compositionally biased region" description="Pro residues" evidence="2">
    <location>
        <begin position="17"/>
        <end position="30"/>
    </location>
</feature>
<feature type="compositionally biased region" description="Acidic residues" evidence="2">
    <location>
        <begin position="163"/>
        <end position="180"/>
    </location>
</feature>
<feature type="compositionally biased region" description="Polar residues" evidence="2">
    <location>
        <begin position="338"/>
        <end position="354"/>
    </location>
</feature>
<feature type="region of interest" description="Disordered" evidence="2">
    <location>
        <begin position="1"/>
        <end position="37"/>
    </location>
</feature>
<feature type="compositionally biased region" description="Low complexity" evidence="2">
    <location>
        <begin position="593"/>
        <end position="606"/>
    </location>
</feature>
<evidence type="ECO:0000256" key="2">
    <source>
        <dbReference type="SAM" id="MobiDB-lite"/>
    </source>
</evidence>
<feature type="region of interest" description="Disordered" evidence="2">
    <location>
        <begin position="588"/>
        <end position="658"/>
    </location>
</feature>
<feature type="coiled-coil region" evidence="1">
    <location>
        <begin position="467"/>
        <end position="512"/>
    </location>
</feature>
<feature type="compositionally biased region" description="Basic and acidic residues" evidence="2">
    <location>
        <begin position="103"/>
        <end position="123"/>
    </location>
</feature>
<feature type="region of interest" description="Disordered" evidence="2">
    <location>
        <begin position="231"/>
        <end position="356"/>
    </location>
</feature>
<dbReference type="EMBL" id="JBANRG010000147">
    <property type="protein sequence ID" value="KAK7433619.1"/>
    <property type="molecule type" value="Genomic_DNA"/>
</dbReference>
<keyword evidence="1" id="KW-0175">Coiled coil</keyword>
<accession>A0ABR1IKB3</accession>
<proteinExistence type="predicted"/>
<feature type="compositionally biased region" description="Low complexity" evidence="2">
    <location>
        <begin position="265"/>
        <end position="325"/>
    </location>
</feature>
<keyword evidence="5" id="KW-1185">Reference proteome</keyword>
<feature type="compositionally biased region" description="Basic and acidic residues" evidence="2">
    <location>
        <begin position="237"/>
        <end position="249"/>
    </location>
</feature>
<feature type="compositionally biased region" description="Low complexity" evidence="2">
    <location>
        <begin position="420"/>
        <end position="437"/>
    </location>
</feature>